<reference evidence="1 2" key="1">
    <citation type="journal article" date="2018" name="Genome Biol. Evol.">
        <title>Complete Genome Sequence of Streptococcus ruminantium sp. nov. GUT-187T (=DSM 104980T =JCM 31869T), the Type Strain of S. ruminantium, and Comparison with Genome Sequences of Streptococcus suis Strains.</title>
        <authorList>
            <person name="Tohya M."/>
            <person name="Sekizaki T."/>
            <person name="Miyoshi-Akiyama T."/>
        </authorList>
    </citation>
    <scope>NUCLEOTIDE SEQUENCE [LARGE SCALE GENOMIC DNA]</scope>
    <source>
        <strain evidence="1 2">GUT187T</strain>
    </source>
</reference>
<proteinExistence type="predicted"/>
<evidence type="ECO:0000313" key="1">
    <source>
        <dbReference type="EMBL" id="BBA93401.1"/>
    </source>
</evidence>
<protein>
    <submittedName>
        <fullName evidence="1">Uncharacterized protein</fullName>
    </submittedName>
</protein>
<sequence>MKKHRRNRILEVDQANFFGVFYWLHSLRNTQTSLAWIDELAFIYTPKA</sequence>
<gene>
    <name evidence="1" type="ORF">SR187_8990</name>
</gene>
<organism evidence="1 2">
    <name type="scientific">Streptococcus ruminantium</name>
    <dbReference type="NCBI Taxonomy" id="1917441"/>
    <lineage>
        <taxon>Bacteria</taxon>
        <taxon>Bacillati</taxon>
        <taxon>Bacillota</taxon>
        <taxon>Bacilli</taxon>
        <taxon>Lactobacillales</taxon>
        <taxon>Streptococcaceae</taxon>
        <taxon>Streptococcus</taxon>
    </lineage>
</organism>
<name>A0A2Z5U139_9STRE</name>
<dbReference type="EMBL" id="AP018400">
    <property type="protein sequence ID" value="BBA93401.1"/>
    <property type="molecule type" value="Genomic_DNA"/>
</dbReference>
<accession>A0A2Z5U139</accession>
<dbReference type="KEGG" id="srq:SR187_8990"/>
<dbReference type="AlphaFoldDB" id="A0A2Z5U139"/>
<evidence type="ECO:0000313" key="2">
    <source>
        <dbReference type="Proteomes" id="UP000269331"/>
    </source>
</evidence>
<dbReference type="Proteomes" id="UP000269331">
    <property type="component" value="Chromosome"/>
</dbReference>